<protein>
    <submittedName>
        <fullName evidence="2">Transmembrane protein</fullName>
    </submittedName>
</protein>
<reference evidence="2 3" key="1">
    <citation type="journal article" date="2017" name="Int. J. Parasitol.">
        <title>The genome of the protozoan parasite Cystoisospora suis and a reverse vaccinology approach to identify vaccine candidates.</title>
        <authorList>
            <person name="Palmieri N."/>
            <person name="Shrestha A."/>
            <person name="Ruttkowski B."/>
            <person name="Beck T."/>
            <person name="Vogl C."/>
            <person name="Tomley F."/>
            <person name="Blake D.P."/>
            <person name="Joachim A."/>
        </authorList>
    </citation>
    <scope>NUCLEOTIDE SEQUENCE [LARGE SCALE GENOMIC DNA]</scope>
    <source>
        <strain evidence="2 3">Wien I</strain>
    </source>
</reference>
<dbReference type="EMBL" id="MIGC01001670">
    <property type="protein sequence ID" value="PHJ22439.1"/>
    <property type="molecule type" value="Genomic_DNA"/>
</dbReference>
<dbReference type="OrthoDB" id="396760at2759"/>
<keyword evidence="3" id="KW-1185">Reference proteome</keyword>
<feature type="transmembrane region" description="Helical" evidence="1">
    <location>
        <begin position="12"/>
        <end position="37"/>
    </location>
</feature>
<dbReference type="RefSeq" id="XP_067924116.1">
    <property type="nucleotide sequence ID" value="XM_068063895.1"/>
</dbReference>
<evidence type="ECO:0000313" key="2">
    <source>
        <dbReference type="EMBL" id="PHJ22439.1"/>
    </source>
</evidence>
<keyword evidence="1" id="KW-1133">Transmembrane helix</keyword>
<dbReference type="GeneID" id="94427106"/>
<comment type="caution">
    <text evidence="2">The sequence shown here is derived from an EMBL/GenBank/DDBJ whole genome shotgun (WGS) entry which is preliminary data.</text>
</comment>
<dbReference type="Proteomes" id="UP000221165">
    <property type="component" value="Unassembled WGS sequence"/>
</dbReference>
<feature type="transmembrane region" description="Helical" evidence="1">
    <location>
        <begin position="44"/>
        <end position="65"/>
    </location>
</feature>
<name>A0A2C6L1F4_9APIC</name>
<evidence type="ECO:0000256" key="1">
    <source>
        <dbReference type="SAM" id="Phobius"/>
    </source>
</evidence>
<evidence type="ECO:0000313" key="3">
    <source>
        <dbReference type="Proteomes" id="UP000221165"/>
    </source>
</evidence>
<gene>
    <name evidence="2" type="ORF">CSUI_003700</name>
</gene>
<keyword evidence="1 2" id="KW-0812">Transmembrane</keyword>
<keyword evidence="1" id="KW-0472">Membrane</keyword>
<sequence>MEVTDLQLSTGMALSLSLSLSVLSCFSCLLLFCVGLCCMSMLGLSVYVTFIVTLTLLLGLIWPAMHEVRFLSRLCNTSLIITDRLRNFIVTCPAYNRFGAKNLTLACVECPSGGGSASHATAENLDGNLYPQSQVQVHEISPSPSAESYARLEVSMHDLVEGCVTGHLGRPHACIFIENSSVGEFHFRSLRLYKEDDTAQEIDGFLAEDPVTANAGPLLSSILLSHVEEGKKTGGEITTISVEAQPFAEQSSSYFCFRRDPHHSRRLDRGGAPAEVGSEYVDQISWDLACRPIPHCIQPAETPLLEKSSCRPPSADTICPSPLGTRSLC</sequence>
<proteinExistence type="predicted"/>
<accession>A0A2C6L1F4</accession>
<dbReference type="VEuPathDB" id="ToxoDB:CSUI_003700"/>
<organism evidence="2 3">
    <name type="scientific">Cystoisospora suis</name>
    <dbReference type="NCBI Taxonomy" id="483139"/>
    <lineage>
        <taxon>Eukaryota</taxon>
        <taxon>Sar</taxon>
        <taxon>Alveolata</taxon>
        <taxon>Apicomplexa</taxon>
        <taxon>Conoidasida</taxon>
        <taxon>Coccidia</taxon>
        <taxon>Eucoccidiorida</taxon>
        <taxon>Eimeriorina</taxon>
        <taxon>Sarcocystidae</taxon>
        <taxon>Cystoisospora</taxon>
    </lineage>
</organism>
<dbReference type="AlphaFoldDB" id="A0A2C6L1F4"/>